<organism evidence="1 2">
    <name type="scientific">Actinomyces naeslundii</name>
    <dbReference type="NCBI Taxonomy" id="1655"/>
    <lineage>
        <taxon>Bacteria</taxon>
        <taxon>Bacillati</taxon>
        <taxon>Actinomycetota</taxon>
        <taxon>Actinomycetes</taxon>
        <taxon>Actinomycetales</taxon>
        <taxon>Actinomycetaceae</taxon>
        <taxon>Actinomyces</taxon>
    </lineage>
</organism>
<sequence length="88" mass="9988">MRLACAGFCQWLQQCRDDPRARRQVFWVMQRFSTSTVAAFIGEELLVRHCIEALRLRMVTPCVRTAGLTLPWFPFAIARLSTGGSGRA</sequence>
<gene>
    <name evidence="1" type="ORF">BKH33_08215</name>
</gene>
<comment type="caution">
    <text evidence="1">The sequence shown here is derived from an EMBL/GenBank/DDBJ whole genome shotgun (WGS) entry which is preliminary data.</text>
</comment>
<dbReference type="AlphaFoldDB" id="A0A854D4V2"/>
<dbReference type="EMBL" id="MSRR01000016">
    <property type="protein sequence ID" value="OMG35328.1"/>
    <property type="molecule type" value="Genomic_DNA"/>
</dbReference>
<accession>A0A854D4V2</accession>
<name>A0A854D4V2_ACTNA</name>
<protein>
    <submittedName>
        <fullName evidence="1">Uncharacterized protein</fullName>
    </submittedName>
</protein>
<evidence type="ECO:0000313" key="1">
    <source>
        <dbReference type="EMBL" id="OMG35328.1"/>
    </source>
</evidence>
<reference evidence="1 2" key="1">
    <citation type="submission" date="2016-12" db="EMBL/GenBank/DDBJ databases">
        <title>Genomic comparison of strains in the 'Actinomyces naeslundii' group.</title>
        <authorList>
            <person name="Mughal S.R."/>
            <person name="Do T."/>
            <person name="Gilbert S.C."/>
            <person name="Witherden E.A."/>
            <person name="Didelot X."/>
            <person name="Beighton D."/>
        </authorList>
    </citation>
    <scope>NUCLEOTIDE SEQUENCE [LARGE SCALE GENOMIC DNA]</scope>
    <source>
        <strain evidence="1 2">NCTC 10301</strain>
    </source>
</reference>
<evidence type="ECO:0000313" key="2">
    <source>
        <dbReference type="Proteomes" id="UP000187035"/>
    </source>
</evidence>
<dbReference type="Proteomes" id="UP000187035">
    <property type="component" value="Unassembled WGS sequence"/>
</dbReference>
<proteinExistence type="predicted"/>